<evidence type="ECO:0000313" key="2">
    <source>
        <dbReference type="EMBL" id="CKS89986.1"/>
    </source>
</evidence>
<accession>A0A655ACS5</accession>
<evidence type="ECO:0000313" key="3">
    <source>
        <dbReference type="Proteomes" id="UP000049023"/>
    </source>
</evidence>
<name>A0A655ACS5_MYCTX</name>
<dbReference type="Proteomes" id="UP000049023">
    <property type="component" value="Unassembled WGS sequence"/>
</dbReference>
<dbReference type="AlphaFoldDB" id="A0A655ACS5"/>
<proteinExistence type="predicted"/>
<evidence type="ECO:0000256" key="1">
    <source>
        <dbReference type="SAM" id="MobiDB-lite"/>
    </source>
</evidence>
<protein>
    <submittedName>
        <fullName evidence="2">Uncharacterized protein</fullName>
    </submittedName>
</protein>
<feature type="region of interest" description="Disordered" evidence="1">
    <location>
        <begin position="1"/>
        <end position="181"/>
    </location>
</feature>
<feature type="compositionally biased region" description="Basic and acidic residues" evidence="1">
    <location>
        <begin position="62"/>
        <end position="73"/>
    </location>
</feature>
<organism evidence="2 3">
    <name type="scientific">Mycobacterium tuberculosis</name>
    <dbReference type="NCBI Taxonomy" id="1773"/>
    <lineage>
        <taxon>Bacteria</taxon>
        <taxon>Bacillati</taxon>
        <taxon>Actinomycetota</taxon>
        <taxon>Actinomycetes</taxon>
        <taxon>Mycobacteriales</taxon>
        <taxon>Mycobacteriaceae</taxon>
        <taxon>Mycobacterium</taxon>
        <taxon>Mycobacterium tuberculosis complex</taxon>
    </lineage>
</organism>
<feature type="compositionally biased region" description="Basic residues" evidence="1">
    <location>
        <begin position="115"/>
        <end position="124"/>
    </location>
</feature>
<sequence length="218" mass="22771">MTSPYVRRVANYHEPHGRPGVAGRARTPGHRHASGQGRLPRSQRSKGLHQVRSGPLLPRRGRGGDARGGRPADDSQAFRQGHLRRGGVSEARTGKPARLGGRGRAALCVGPLRRGGGHSRRRRAGVGDQPGVRGSQSASGARRRPRSSRRAAGGLGPDARGRVAAGRRGRVGGPGGAGGLRVDRMAEDVRVAGLSRLCPDRALLVVSPGAPGRPDRCA</sequence>
<dbReference type="EMBL" id="CNFU01001019">
    <property type="protein sequence ID" value="CKS89986.1"/>
    <property type="molecule type" value="Genomic_DNA"/>
</dbReference>
<reference evidence="2 3" key="1">
    <citation type="submission" date="2015-03" db="EMBL/GenBank/DDBJ databases">
        <authorList>
            <consortium name="Pathogen Informatics"/>
        </authorList>
    </citation>
    <scope>NUCLEOTIDE SEQUENCE [LARGE SCALE GENOMIC DNA]</scope>
    <source>
        <strain evidence="2 3">Bir 187</strain>
    </source>
</reference>
<gene>
    <name evidence="2" type="ORF">ERS027661_03675</name>
</gene>